<evidence type="ECO:0000313" key="1">
    <source>
        <dbReference type="EMBL" id="CEN52648.1"/>
    </source>
</evidence>
<proteinExistence type="predicted"/>
<accession>A0A0B7IRR0</accession>
<name>A0A0B7IRR0_9FLAO</name>
<dbReference type="AlphaFoldDB" id="A0A0B7IRR0"/>
<protein>
    <submittedName>
        <fullName evidence="1">Uncharacterized protein</fullName>
    </submittedName>
</protein>
<sequence length="70" mass="7857">MRGFKTILLSLFITCLASCQKVVNVDLETAAPKLVIDAAIDWQHGTKGNEQTITLYPTNGYPLFLVRDFR</sequence>
<dbReference type="Proteomes" id="UP000039370">
    <property type="component" value="Unassembled WGS sequence"/>
</dbReference>
<organism evidence="1 2">
    <name type="scientific">Capnocytophaga canimorsus</name>
    <dbReference type="NCBI Taxonomy" id="28188"/>
    <lineage>
        <taxon>Bacteria</taxon>
        <taxon>Pseudomonadati</taxon>
        <taxon>Bacteroidota</taxon>
        <taxon>Flavobacteriia</taxon>
        <taxon>Flavobacteriales</taxon>
        <taxon>Flavobacteriaceae</taxon>
        <taxon>Capnocytophaga</taxon>
    </lineage>
</organism>
<dbReference type="EMBL" id="CDOK01000166">
    <property type="protein sequence ID" value="CEN52648.1"/>
    <property type="molecule type" value="Genomic_DNA"/>
</dbReference>
<reference evidence="2" key="1">
    <citation type="submission" date="2015-01" db="EMBL/GenBank/DDBJ databases">
        <authorList>
            <person name="MANFREDI Pablo"/>
        </authorList>
    </citation>
    <scope>NUCLEOTIDE SEQUENCE [LARGE SCALE GENOMIC DNA]</scope>
    <source>
        <strain evidence="2">Cc11</strain>
    </source>
</reference>
<evidence type="ECO:0000313" key="2">
    <source>
        <dbReference type="Proteomes" id="UP000039370"/>
    </source>
</evidence>
<gene>
    <name evidence="1" type="ORF">CCAN11_2480054</name>
</gene>